<dbReference type="InterPro" id="IPR041893">
    <property type="entry name" value="ArdA_dom3"/>
</dbReference>
<accession>B3PCA4</accession>
<reference evidence="1 2" key="1">
    <citation type="journal article" date="2008" name="J. Bacteriol.">
        <title>Insights into plant cell wall degradation from the genome sequence of the soil bacterium Cellvibrio japonicus.</title>
        <authorList>
            <person name="Deboy R.T."/>
            <person name="Mongodin E.F."/>
            <person name="Fouts D.E."/>
            <person name="Tailford L.E."/>
            <person name="Khouri H."/>
            <person name="Emerson J.B."/>
            <person name="Mohamoud Y."/>
            <person name="Watkins K."/>
            <person name="Henrissat B."/>
            <person name="Gilbert H.J."/>
            <person name="Nelson K.E."/>
        </authorList>
    </citation>
    <scope>NUCLEOTIDE SEQUENCE [LARGE SCALE GENOMIC DNA]</scope>
    <source>
        <strain evidence="1 2">Ueda107</strain>
    </source>
</reference>
<gene>
    <name evidence="1" type="ordered locus">CJA_1217</name>
</gene>
<dbReference type="EMBL" id="CP000934">
    <property type="protein sequence ID" value="ACE84866.1"/>
    <property type="molecule type" value="Genomic_DNA"/>
</dbReference>
<organism evidence="1 2">
    <name type="scientific">Cellvibrio japonicus (strain Ueda107)</name>
    <name type="common">Pseudomonas fluorescens subsp. cellulosa</name>
    <dbReference type="NCBI Taxonomy" id="498211"/>
    <lineage>
        <taxon>Bacteria</taxon>
        <taxon>Pseudomonadati</taxon>
        <taxon>Pseudomonadota</taxon>
        <taxon>Gammaproteobacteria</taxon>
        <taxon>Cellvibrionales</taxon>
        <taxon>Cellvibrionaceae</taxon>
        <taxon>Cellvibrio</taxon>
    </lineage>
</organism>
<dbReference type="AlphaFoldDB" id="B3PCA4"/>
<dbReference type="InterPro" id="IPR009899">
    <property type="entry name" value="ArdA"/>
</dbReference>
<dbReference type="Proteomes" id="UP000001036">
    <property type="component" value="Chromosome"/>
</dbReference>
<dbReference type="Gene3D" id="3.10.20.480">
    <property type="entry name" value="Antirestriction protein ArdA, domain 1"/>
    <property type="match status" value="1"/>
</dbReference>
<dbReference type="Gene3D" id="1.10.10.1190">
    <property type="entry name" value="Antirestriction protein ArdA, domain 3"/>
    <property type="match status" value="1"/>
</dbReference>
<dbReference type="eggNOG" id="COG4734">
    <property type="taxonomic scope" value="Bacteria"/>
</dbReference>
<dbReference type="STRING" id="498211.CJA_1217"/>
<name>B3PCA4_CELJU</name>
<keyword evidence="2" id="KW-1185">Reference proteome</keyword>
<evidence type="ECO:0000313" key="2">
    <source>
        <dbReference type="Proteomes" id="UP000001036"/>
    </source>
</evidence>
<dbReference type="Pfam" id="PF07275">
    <property type="entry name" value="ArdA"/>
    <property type="match status" value="1"/>
</dbReference>
<dbReference type="InterPro" id="IPR041895">
    <property type="entry name" value="ArdA_dom1"/>
</dbReference>
<evidence type="ECO:0000313" key="1">
    <source>
        <dbReference type="EMBL" id="ACE84866.1"/>
    </source>
</evidence>
<dbReference type="HOGENOM" id="CLU_1064329_0_0_6"/>
<sequence>MQPEQALCAKRTGPTASLCPGHAVTILFAKSRGSFPLKIKKNRRFPPGRFAGRSLRDFSGFFHHRLSRPSRQRFMRNAKRRTSKADERKKTMTAAINIYVADLAAYNAGYLHGVWIDATLDVEDIQEQINTMLAASPVEAAEEYAIHDYEGFEGYDLGEYAGIKSAHEIACFIEEYPDFGSALLGHFGNLDEARQAAEDCYCGCYTSLADYAQELTEETTTIPESLKFYIDYESMARDMDYSGNVFTLETGHEQVHVFWSC</sequence>
<protein>
    <submittedName>
        <fullName evidence="1">Antirestriction protein family protein</fullName>
    </submittedName>
</protein>
<dbReference type="KEGG" id="cja:CJA_1217"/>
<proteinExistence type="predicted"/>